<comment type="caution">
    <text evidence="3">The sequence shown here is derived from an EMBL/GenBank/DDBJ whole genome shotgun (WGS) entry which is preliminary data.</text>
</comment>
<evidence type="ECO:0000313" key="4">
    <source>
        <dbReference type="Proteomes" id="UP000604117"/>
    </source>
</evidence>
<feature type="region of interest" description="Disordered" evidence="1">
    <location>
        <begin position="232"/>
        <end position="252"/>
    </location>
</feature>
<name>A0ABQ4CJE7_9ACTN</name>
<feature type="transmembrane region" description="Helical" evidence="2">
    <location>
        <begin position="127"/>
        <end position="147"/>
    </location>
</feature>
<feature type="transmembrane region" description="Helical" evidence="2">
    <location>
        <begin position="94"/>
        <end position="115"/>
    </location>
</feature>
<gene>
    <name evidence="3" type="ORF">Asi02nite_06110</name>
</gene>
<organism evidence="3 4">
    <name type="scientific">Asanoa siamensis</name>
    <dbReference type="NCBI Taxonomy" id="926357"/>
    <lineage>
        <taxon>Bacteria</taxon>
        <taxon>Bacillati</taxon>
        <taxon>Actinomycetota</taxon>
        <taxon>Actinomycetes</taxon>
        <taxon>Micromonosporales</taxon>
        <taxon>Micromonosporaceae</taxon>
        <taxon>Asanoa</taxon>
    </lineage>
</organism>
<evidence type="ECO:0000256" key="1">
    <source>
        <dbReference type="SAM" id="MobiDB-lite"/>
    </source>
</evidence>
<reference evidence="3 4" key="1">
    <citation type="submission" date="2021-01" db="EMBL/GenBank/DDBJ databases">
        <title>Whole genome shotgun sequence of Asanoa siamensis NBRC 107932.</title>
        <authorList>
            <person name="Komaki H."/>
            <person name="Tamura T."/>
        </authorList>
    </citation>
    <scope>NUCLEOTIDE SEQUENCE [LARGE SCALE GENOMIC DNA]</scope>
    <source>
        <strain evidence="3 4">NBRC 107932</strain>
    </source>
</reference>
<keyword evidence="2" id="KW-0472">Membrane</keyword>
<accession>A0ABQ4CJE7</accession>
<feature type="region of interest" description="Disordered" evidence="1">
    <location>
        <begin position="1"/>
        <end position="24"/>
    </location>
</feature>
<evidence type="ECO:0000313" key="3">
    <source>
        <dbReference type="EMBL" id="GIF71093.1"/>
    </source>
</evidence>
<proteinExistence type="predicted"/>
<sequence length="252" mass="26364">MLGHMSADETGPAVVEFGDDDASDGSDRTVVGRLRRLVGDRWHLLAGAVLAAAAGFVSLVATWYSMTMPVGEPDPTTGQPSDQALPFTVTDLGVLGNAYVLGLLLLAVTVVLTLFGPPPGRRYTRLAGISLAGGLVGVLVALTSSLGKSMERNFFYGSEGTFEVDTTTGLYAAYLAVVLAGSVLVAVGRLSFADLPPAAAPAAHPGADWAWQRPRQVRDEMADEVAAAAPLDLTVQPSRPFARPNGDDDRTR</sequence>
<evidence type="ECO:0000256" key="2">
    <source>
        <dbReference type="SAM" id="Phobius"/>
    </source>
</evidence>
<dbReference type="Proteomes" id="UP000604117">
    <property type="component" value="Unassembled WGS sequence"/>
</dbReference>
<keyword evidence="2" id="KW-0812">Transmembrane</keyword>
<dbReference type="EMBL" id="BONE01000003">
    <property type="protein sequence ID" value="GIF71093.1"/>
    <property type="molecule type" value="Genomic_DNA"/>
</dbReference>
<protein>
    <recommendedName>
        <fullName evidence="5">Membrane protein (TIGR02234 family)</fullName>
    </recommendedName>
</protein>
<evidence type="ECO:0008006" key="5">
    <source>
        <dbReference type="Google" id="ProtNLM"/>
    </source>
</evidence>
<feature type="transmembrane region" description="Helical" evidence="2">
    <location>
        <begin position="42"/>
        <end position="64"/>
    </location>
</feature>
<keyword evidence="4" id="KW-1185">Reference proteome</keyword>
<feature type="transmembrane region" description="Helical" evidence="2">
    <location>
        <begin position="167"/>
        <end position="187"/>
    </location>
</feature>
<keyword evidence="2" id="KW-1133">Transmembrane helix</keyword>